<feature type="region of interest" description="Disordered" evidence="1">
    <location>
        <begin position="1"/>
        <end position="23"/>
    </location>
</feature>
<protein>
    <submittedName>
        <fullName evidence="3">Uncharacterized protein</fullName>
    </submittedName>
</protein>
<dbReference type="PANTHER" id="PTHR31549:SF149">
    <property type="entry name" value="ISOPRENOID SYNTHASE DOMAIN-CONTAINING PROTEIN"/>
    <property type="match status" value="1"/>
</dbReference>
<evidence type="ECO:0000256" key="1">
    <source>
        <dbReference type="SAM" id="MobiDB-lite"/>
    </source>
</evidence>
<dbReference type="Pfam" id="PF03140">
    <property type="entry name" value="DUF247"/>
    <property type="match status" value="1"/>
</dbReference>
<proteinExistence type="predicted"/>
<evidence type="ECO:0000256" key="2">
    <source>
        <dbReference type="SAM" id="Phobius"/>
    </source>
</evidence>
<organism evidence="3 4">
    <name type="scientific">Erythroxylum novogranatense</name>
    <dbReference type="NCBI Taxonomy" id="1862640"/>
    <lineage>
        <taxon>Eukaryota</taxon>
        <taxon>Viridiplantae</taxon>
        <taxon>Streptophyta</taxon>
        <taxon>Embryophyta</taxon>
        <taxon>Tracheophyta</taxon>
        <taxon>Spermatophyta</taxon>
        <taxon>Magnoliopsida</taxon>
        <taxon>eudicotyledons</taxon>
        <taxon>Gunneridae</taxon>
        <taxon>Pentapetalae</taxon>
        <taxon>rosids</taxon>
        <taxon>fabids</taxon>
        <taxon>Malpighiales</taxon>
        <taxon>Erythroxylaceae</taxon>
        <taxon>Erythroxylum</taxon>
    </lineage>
</organism>
<keyword evidence="2" id="KW-0812">Transmembrane</keyword>
<accession>A0AAV8T132</accession>
<reference evidence="3 4" key="1">
    <citation type="submission" date="2021-09" db="EMBL/GenBank/DDBJ databases">
        <title>Genomic insights and catalytic innovation underlie evolution of tropane alkaloids biosynthesis.</title>
        <authorList>
            <person name="Wang Y.-J."/>
            <person name="Tian T."/>
            <person name="Huang J.-P."/>
            <person name="Huang S.-X."/>
        </authorList>
    </citation>
    <scope>NUCLEOTIDE SEQUENCE [LARGE SCALE GENOMIC DNA]</scope>
    <source>
        <strain evidence="3">KIB-2018</strain>
        <tissue evidence="3">Leaf</tissue>
    </source>
</reference>
<evidence type="ECO:0000313" key="3">
    <source>
        <dbReference type="EMBL" id="KAJ8759945.1"/>
    </source>
</evidence>
<keyword evidence="4" id="KW-1185">Reference proteome</keyword>
<name>A0AAV8T132_9ROSI</name>
<gene>
    <name evidence="3" type="ORF">K2173_010801</name>
</gene>
<evidence type="ECO:0000313" key="4">
    <source>
        <dbReference type="Proteomes" id="UP001159364"/>
    </source>
</evidence>
<keyword evidence="2" id="KW-1133">Transmembrane helix</keyword>
<keyword evidence="2" id="KW-0472">Membrane</keyword>
<feature type="compositionally biased region" description="Basic and acidic residues" evidence="1">
    <location>
        <begin position="1"/>
        <end position="12"/>
    </location>
</feature>
<sequence>MRRIEEKEEKPKQSPKIRRVPEILRQKKSSRKARCYDPFVVSISPYHHDKPDLQEVERLKIPLARQYVKDCSRSLEVVYGKVEEVSNHARGCYPDDATSKFDDTKFTRMIFLDGCFILQFLVSLIHGEPMKGLKTNLVAFVQRDLFLLENQLPYQILQALMSLRFKETERRLLINRFIYATRGLNNRYPSLIERVARKLNFKAKPAGMELPHEPDNPVHLLDIFRSHFINKIDLMGCHRKGKARYWYSYPAAKELKTMGIHFKSSNEDRFTDIRFKGYLTAGVLTLPRIILDDTTMSMLLNLVAYEACPDTPDDFGITSYVCFMDSLIDEAKDVEELRKKRIIYNMLANDHEAAELFNDVAKDLVPSPCAFIDVKERIETHYKNKCKTNISEWLNSHFESPWTLIALLAAIFAILLSFVQTYLAWVDFCLGENHSHFWCPFPKR</sequence>
<dbReference type="Proteomes" id="UP001159364">
    <property type="component" value="Linkage Group LG07"/>
</dbReference>
<dbReference type="AlphaFoldDB" id="A0AAV8T132"/>
<feature type="transmembrane region" description="Helical" evidence="2">
    <location>
        <begin position="404"/>
        <end position="425"/>
    </location>
</feature>
<dbReference type="EMBL" id="JAIWQS010000007">
    <property type="protein sequence ID" value="KAJ8759945.1"/>
    <property type="molecule type" value="Genomic_DNA"/>
</dbReference>
<comment type="caution">
    <text evidence="3">The sequence shown here is derived from an EMBL/GenBank/DDBJ whole genome shotgun (WGS) entry which is preliminary data.</text>
</comment>
<dbReference type="InterPro" id="IPR004158">
    <property type="entry name" value="DUF247_pln"/>
</dbReference>
<dbReference type="PANTHER" id="PTHR31549">
    <property type="entry name" value="PROTEIN, PUTATIVE (DUF247)-RELATED-RELATED"/>
    <property type="match status" value="1"/>
</dbReference>